<proteinExistence type="predicted"/>
<evidence type="ECO:0008006" key="5">
    <source>
        <dbReference type="Google" id="ProtNLM"/>
    </source>
</evidence>
<name>A0A165L3L2_PELLU</name>
<feature type="repeat" description="TPR" evidence="2">
    <location>
        <begin position="329"/>
        <end position="362"/>
    </location>
</feature>
<dbReference type="Pfam" id="PF13181">
    <property type="entry name" value="TPR_8"/>
    <property type="match status" value="1"/>
</dbReference>
<keyword evidence="2" id="KW-0802">TPR repeat</keyword>
<dbReference type="InterPro" id="IPR011990">
    <property type="entry name" value="TPR-like_helical_dom_sf"/>
</dbReference>
<feature type="repeat" description="TPR" evidence="2">
    <location>
        <begin position="565"/>
        <end position="598"/>
    </location>
</feature>
<dbReference type="PANTHER" id="PTHR45188:SF2">
    <property type="entry name" value="DNAJ HOMOLOG SUBFAMILY C MEMBER 7"/>
    <property type="match status" value="1"/>
</dbReference>
<sequence>MIERAEQNIIKADELIESRREAERKALRAAEVRKACDRAGILAESGDLAGAKAEWKRALTIVRDPEAKSRIIEQVRQAEVKTAAQRAERKLRIESLNAEGTALFERRLLDESQARFRESLILEASNPEARRYIESVIPAMRNELRLQAAREEDAKAAMEKGRSLFADGDLKGSVAKWREALRMTSDTERSAVISSEIGRAEERGGRASSCAAEGVSLFQSGDIQAAEAMFREALALDPMQLVAMDYLEVKVPARKVELHRLAVAEAEARAAFEKGNRFFAEGDAEGAGTAWREADAATRDPELKAAVAAQFRKAEERAAAERAAAEARLAALVRDGESLFQSDRLDEADAKFRNALALDPSNWSSHQHVDVNIPKRRQELERLALVEKNVAEVALRGEGFLKSGDLEGAKAAFLEAVVIAEKPESKGAMMEKVAQVTAAQQHRATELQTRIVALASEGEALYRTDSLQASEAKFKELVALDASNLMATGYLNDTIPARKAELERRAVVAKQARAAYENGSRIAATGDLKGALDAWNEALDIVEEAGLAAAINAGIAEAKDKIAIAQGLCDEGAVLFKLGSLDRSASKYQEALAIDPMNLAAMDYLEVRLPAHRAELMRQRKNAEREARIAILVSEGESLFKADSLDVSAAKFKELLVLDASNSMATPMC</sequence>
<dbReference type="EMBL" id="LVWG01000036">
    <property type="protein sequence ID" value="KZK73532.1"/>
    <property type="molecule type" value="Genomic_DNA"/>
</dbReference>
<dbReference type="AlphaFoldDB" id="A0A165L3L2"/>
<comment type="caution">
    <text evidence="3">The sequence shown here is derived from an EMBL/GenBank/DDBJ whole genome shotgun (WGS) entry which is preliminary data.</text>
</comment>
<keyword evidence="1" id="KW-0677">Repeat</keyword>
<evidence type="ECO:0000256" key="2">
    <source>
        <dbReference type="PROSITE-ProRule" id="PRU00339"/>
    </source>
</evidence>
<dbReference type="PROSITE" id="PS50005">
    <property type="entry name" value="TPR"/>
    <property type="match status" value="3"/>
</dbReference>
<dbReference type="PANTHER" id="PTHR45188">
    <property type="entry name" value="DNAJ PROTEIN P58IPK HOMOLOG"/>
    <property type="match status" value="1"/>
</dbReference>
<gene>
    <name evidence="3" type="ORF">A3K90_02045</name>
</gene>
<accession>A0A165L3L2</accession>
<dbReference type="SMART" id="SM00028">
    <property type="entry name" value="TPR"/>
    <property type="match status" value="8"/>
</dbReference>
<protein>
    <recommendedName>
        <fullName evidence="5">TPR repeat</fullName>
    </recommendedName>
</protein>
<organism evidence="3 4">
    <name type="scientific">Pelodictyon luteolum</name>
    <dbReference type="NCBI Taxonomy" id="1100"/>
    <lineage>
        <taxon>Bacteria</taxon>
        <taxon>Pseudomonadati</taxon>
        <taxon>Chlorobiota</taxon>
        <taxon>Chlorobiia</taxon>
        <taxon>Chlorobiales</taxon>
        <taxon>Chlorobiaceae</taxon>
        <taxon>Chlorobium/Pelodictyon group</taxon>
        <taxon>Pelodictyon</taxon>
    </lineage>
</organism>
<dbReference type="Gene3D" id="1.25.40.10">
    <property type="entry name" value="Tetratricopeptide repeat domain"/>
    <property type="match status" value="3"/>
</dbReference>
<dbReference type="SUPFAM" id="SSF48452">
    <property type="entry name" value="TPR-like"/>
    <property type="match status" value="2"/>
</dbReference>
<evidence type="ECO:0000313" key="4">
    <source>
        <dbReference type="Proteomes" id="UP000076481"/>
    </source>
</evidence>
<reference evidence="3 4" key="1">
    <citation type="submission" date="2016-03" db="EMBL/GenBank/DDBJ databases">
        <title>Speciation and ecological success in dimly lit waters: horizontal gene transfer in a green sulfur bacteria bloom unveiled by metagenomic assembly.</title>
        <authorList>
            <person name="Llorens-Mares T."/>
            <person name="Liu Z."/>
            <person name="Allen L.Z."/>
            <person name="Rusch D.B."/>
            <person name="Craig M.T."/>
            <person name="Dupont C.L."/>
            <person name="Bryant D.A."/>
            <person name="Casamayor E.O."/>
        </authorList>
    </citation>
    <scope>NUCLEOTIDE SEQUENCE [LARGE SCALE GENOMIC DNA]</scope>
    <source>
        <strain evidence="3">CIII</strain>
    </source>
</reference>
<dbReference type="Proteomes" id="UP000076481">
    <property type="component" value="Unassembled WGS sequence"/>
</dbReference>
<feature type="repeat" description="TPR" evidence="2">
    <location>
        <begin position="207"/>
        <end position="240"/>
    </location>
</feature>
<dbReference type="InterPro" id="IPR019734">
    <property type="entry name" value="TPR_rpt"/>
</dbReference>
<evidence type="ECO:0000313" key="3">
    <source>
        <dbReference type="EMBL" id="KZK73532.1"/>
    </source>
</evidence>
<evidence type="ECO:0000256" key="1">
    <source>
        <dbReference type="ARBA" id="ARBA00022737"/>
    </source>
</evidence>